<dbReference type="InterPro" id="IPR009199">
    <property type="entry name" value="PhoPQ-act_pathogen-rel_PqaA"/>
</dbReference>
<dbReference type="PANTHER" id="PTHR31497">
    <property type="entry name" value="AUTOCRINE PROLIFERATION REPRESSOR PROTEIN A"/>
    <property type="match status" value="1"/>
</dbReference>
<reference evidence="1 2" key="1">
    <citation type="submission" date="2021-04" db="EMBL/GenBank/DDBJ databases">
        <authorList>
            <person name="Bliznina A."/>
        </authorList>
    </citation>
    <scope>NUCLEOTIDE SEQUENCE [LARGE SCALE GENOMIC DNA]</scope>
</reference>
<dbReference type="SUPFAM" id="SSF53474">
    <property type="entry name" value="alpha/beta-Hydrolases"/>
    <property type="match status" value="1"/>
</dbReference>
<accession>A0ABN7RYH1</accession>
<name>A0ABN7RYH1_OIKDI</name>
<dbReference type="PANTHER" id="PTHR31497:SF0">
    <property type="entry name" value="AUTOCRINE PROLIFERATION REPRESSOR PROTEIN A"/>
    <property type="match status" value="1"/>
</dbReference>
<dbReference type="EMBL" id="OU015568">
    <property type="protein sequence ID" value="CAG5088958.1"/>
    <property type="molecule type" value="Genomic_DNA"/>
</dbReference>
<sequence>MLFLSILLGVALGIEHFPSKWGFGDEIAPYELEDLTALEEYVRRPDPHFRYELWEECSEREATYNIYCFKMWSQQWLNESVWYSPHHENAVWWHWMVVIVPRKFDEDMKNHVYMQIEAGSNGNNNYPNIHDNEDIDAAKILAVGGGIVTSIIFQVPNQRIKFYDDWWYENGEPHGRKEDEFCGYTWRLFMNDLTGEPMPEMAKGWGEEIIAYFPMTKAATKGLDLLEEFLKEEKNIDVEGFLVAGGSKRGWTTWFTGIVEPVRVKAIAPVVLDVLNMHTSLKHSFMMLGNWSFAYEDFYRENITQNIDTEEFFELIQHIDVFTYRKKLANMPIVAVTCSGDPFFMIDDSSFYLEQMKELGEIHRYLMGNCEHSTLGHSLTNGNMFRNIFAWFKNLILGNKSPGISWEHGFNGDILWATLTIEGDLLPDEVNIKYSETVEEERTTLWRKDWRWTIPENEWDLPGYHESDKYPTSKSEERGGQPVLIRPVKVFPRKAIGVDEKTYYFEMNIPSTGWLAFWFDATFTLPSGDEFTTSSDTFIGPDTYLTSEPVCFGEGECRGGLV</sequence>
<evidence type="ECO:0000313" key="2">
    <source>
        <dbReference type="Proteomes" id="UP001158576"/>
    </source>
</evidence>
<dbReference type="Proteomes" id="UP001158576">
    <property type="component" value="Chromosome PAR"/>
</dbReference>
<keyword evidence="2" id="KW-1185">Reference proteome</keyword>
<protein>
    <submittedName>
        <fullName evidence="1">Oidioi.mRNA.OKI2018_I69.PAR.g12024.t1.cds</fullName>
    </submittedName>
</protein>
<evidence type="ECO:0000313" key="1">
    <source>
        <dbReference type="EMBL" id="CAG5088958.1"/>
    </source>
</evidence>
<organism evidence="1 2">
    <name type="scientific">Oikopleura dioica</name>
    <name type="common">Tunicate</name>
    <dbReference type="NCBI Taxonomy" id="34765"/>
    <lineage>
        <taxon>Eukaryota</taxon>
        <taxon>Metazoa</taxon>
        <taxon>Chordata</taxon>
        <taxon>Tunicata</taxon>
        <taxon>Appendicularia</taxon>
        <taxon>Copelata</taxon>
        <taxon>Oikopleuridae</taxon>
        <taxon>Oikopleura</taxon>
    </lineage>
</organism>
<gene>
    <name evidence="1" type="ORF">OKIOD_LOCUS3582</name>
</gene>
<dbReference type="Gene3D" id="3.40.50.1820">
    <property type="entry name" value="alpha/beta hydrolase"/>
    <property type="match status" value="1"/>
</dbReference>
<proteinExistence type="predicted"/>
<dbReference type="InterPro" id="IPR029058">
    <property type="entry name" value="AB_hydrolase_fold"/>
</dbReference>
<dbReference type="Pfam" id="PF10142">
    <property type="entry name" value="PhoPQ_related"/>
    <property type="match status" value="1"/>
</dbReference>